<keyword evidence="2" id="KW-1185">Reference proteome</keyword>
<evidence type="ECO:0000313" key="1">
    <source>
        <dbReference type="EMBL" id="MCO1335229.1"/>
    </source>
</evidence>
<dbReference type="AlphaFoldDB" id="A0A9X2EP48"/>
<proteinExistence type="predicted"/>
<sequence length="79" mass="8563">MCPDPVVRLASRFFTCASEGNRELVSGVGLRGNIPTTVMGMRPINAGAESNGIAIKLHGNWGIWQLLARFAVLSLRRNP</sequence>
<organism evidence="1 2">
    <name type="scientific">Microbulbifer okhotskensis</name>
    <dbReference type="NCBI Taxonomy" id="2926617"/>
    <lineage>
        <taxon>Bacteria</taxon>
        <taxon>Pseudomonadati</taxon>
        <taxon>Pseudomonadota</taxon>
        <taxon>Gammaproteobacteria</taxon>
        <taxon>Cellvibrionales</taxon>
        <taxon>Microbulbiferaceae</taxon>
        <taxon>Microbulbifer</taxon>
    </lineage>
</organism>
<dbReference type="RefSeq" id="WP_252468460.1">
    <property type="nucleotide sequence ID" value="NZ_JALBWM010000054.1"/>
</dbReference>
<protein>
    <submittedName>
        <fullName evidence="1">Uncharacterized protein</fullName>
    </submittedName>
</protein>
<comment type="caution">
    <text evidence="1">The sequence shown here is derived from an EMBL/GenBank/DDBJ whole genome shotgun (WGS) entry which is preliminary data.</text>
</comment>
<dbReference type="EMBL" id="JALBWM010000054">
    <property type="protein sequence ID" value="MCO1335229.1"/>
    <property type="molecule type" value="Genomic_DNA"/>
</dbReference>
<accession>A0A9X2EP48</accession>
<evidence type="ECO:0000313" key="2">
    <source>
        <dbReference type="Proteomes" id="UP001139028"/>
    </source>
</evidence>
<dbReference type="Proteomes" id="UP001139028">
    <property type="component" value="Unassembled WGS sequence"/>
</dbReference>
<name>A0A9X2EP48_9GAMM</name>
<reference evidence="1" key="1">
    <citation type="journal article" date="2022" name="Arch. Microbiol.">
        <title>Microbulbifer okhotskensis sp. nov., isolated from a deep bottom sediment of the Okhotsk Sea.</title>
        <authorList>
            <person name="Romanenko L."/>
            <person name="Kurilenko V."/>
            <person name="Otstavnykh N."/>
            <person name="Velansky P."/>
            <person name="Isaeva M."/>
            <person name="Mikhailov V."/>
        </authorList>
    </citation>
    <scope>NUCLEOTIDE SEQUENCE</scope>
    <source>
        <strain evidence="1">OS29</strain>
    </source>
</reference>
<gene>
    <name evidence="1" type="ORF">MO867_12890</name>
</gene>